<dbReference type="AlphaFoldDB" id="H5SP46"/>
<evidence type="ECO:0000313" key="1">
    <source>
        <dbReference type="EMBL" id="BAL57932.1"/>
    </source>
</evidence>
<proteinExistence type="predicted"/>
<sequence length="61" mass="7168">MKSVSVPITLEQLAEGLRQLSDEELEELELLLLRDELEKRSREVHKGKFLRLEHLKSLQDV</sequence>
<dbReference type="EMBL" id="AP011789">
    <property type="protein sequence ID" value="BAL57932.1"/>
    <property type="molecule type" value="Genomic_DNA"/>
</dbReference>
<reference evidence="1" key="1">
    <citation type="journal article" date="2005" name="Environ. Microbiol.">
        <title>Genetic and functional properties of uncultivated thermophilic crenarchaeotes from a subsurface gold mine as revealed by analysis of genome fragments.</title>
        <authorList>
            <person name="Nunoura T."/>
            <person name="Hirayama H."/>
            <person name="Takami H."/>
            <person name="Oida H."/>
            <person name="Nishi S."/>
            <person name="Shimamura S."/>
            <person name="Suzuki Y."/>
            <person name="Inagaki F."/>
            <person name="Takai K."/>
            <person name="Nealson K.H."/>
            <person name="Horikoshi K."/>
        </authorList>
    </citation>
    <scope>NUCLEOTIDE SEQUENCE</scope>
</reference>
<organism evidence="1">
    <name type="scientific">uncultured Acetothermia bacterium</name>
    <dbReference type="NCBI Taxonomy" id="236499"/>
    <lineage>
        <taxon>Bacteria</taxon>
        <taxon>Candidatus Bipolaricaulota</taxon>
        <taxon>environmental samples</taxon>
    </lineage>
</organism>
<gene>
    <name evidence="1" type="ORF">HGMM_F53C10C06</name>
</gene>
<name>H5SP46_9BACT</name>
<accession>H5SP46</accession>
<protein>
    <submittedName>
        <fullName evidence="1">Uncharacterized protein</fullName>
    </submittedName>
</protein>
<reference evidence="1" key="2">
    <citation type="journal article" date="2012" name="PLoS ONE">
        <title>A Deeply Branching Thermophilic Bacterium with an Ancient Acetyl-CoA Pathway Dominates a Subsurface Ecosystem.</title>
        <authorList>
            <person name="Takami H."/>
            <person name="Noguchi H."/>
            <person name="Takaki Y."/>
            <person name="Uchiyama I."/>
            <person name="Toyoda A."/>
            <person name="Nishi S."/>
            <person name="Chee G.-J."/>
            <person name="Arai W."/>
            <person name="Nunoura T."/>
            <person name="Itoh T."/>
            <person name="Hattori M."/>
            <person name="Takai K."/>
        </authorList>
    </citation>
    <scope>NUCLEOTIDE SEQUENCE</scope>
</reference>